<proteinExistence type="predicted"/>
<dbReference type="RefSeq" id="WP_252551222.1">
    <property type="nucleotide sequence ID" value="NZ_CP099468.1"/>
</dbReference>
<reference evidence="2" key="1">
    <citation type="submission" date="2022-06" db="EMBL/GenBank/DDBJ databases">
        <title>Complete genome sequence of soil microorganisms Streptomyces sp. Qhu-M197 isolated from Alpine meadows habitats on the Tibetan Plateau.</title>
        <authorList>
            <person name="Zhang B."/>
            <person name="Xiang X."/>
            <person name="Fan J."/>
        </authorList>
    </citation>
    <scope>NUCLEOTIDE SEQUENCE</scope>
    <source>
        <strain evidence="2">Qhu-M197</strain>
    </source>
</reference>
<evidence type="ECO:0000256" key="1">
    <source>
        <dbReference type="SAM" id="MobiDB-lite"/>
    </source>
</evidence>
<protein>
    <submittedName>
        <fullName evidence="2">Uncharacterized protein</fullName>
    </submittedName>
</protein>
<dbReference type="Proteomes" id="UP001056374">
    <property type="component" value="Chromosome"/>
</dbReference>
<evidence type="ECO:0000313" key="2">
    <source>
        <dbReference type="EMBL" id="USQ85945.1"/>
    </source>
</evidence>
<gene>
    <name evidence="2" type="ORF">NFX46_20800</name>
</gene>
<dbReference type="EMBL" id="CP099468">
    <property type="protein sequence ID" value="USQ85945.1"/>
    <property type="molecule type" value="Genomic_DNA"/>
</dbReference>
<accession>A0ABY4ZAG4</accession>
<sequence>MTARRMLGSGPAAPPVSPLSAVPARLLPVERAAVDVDQEDSAAPASLRPGAGQERRQRASVPRSARW</sequence>
<evidence type="ECO:0000313" key="3">
    <source>
        <dbReference type="Proteomes" id="UP001056374"/>
    </source>
</evidence>
<keyword evidence="3" id="KW-1185">Reference proteome</keyword>
<feature type="region of interest" description="Disordered" evidence="1">
    <location>
        <begin position="33"/>
        <end position="67"/>
    </location>
</feature>
<name>A0ABY4ZAG4_9ACTN</name>
<organism evidence="2 3">
    <name type="scientific">Streptomyces phaeoluteigriseus</name>
    <dbReference type="NCBI Taxonomy" id="114686"/>
    <lineage>
        <taxon>Bacteria</taxon>
        <taxon>Bacillati</taxon>
        <taxon>Actinomycetota</taxon>
        <taxon>Actinomycetes</taxon>
        <taxon>Kitasatosporales</taxon>
        <taxon>Streptomycetaceae</taxon>
        <taxon>Streptomyces</taxon>
        <taxon>Streptomyces aurantiacus group</taxon>
    </lineage>
</organism>